<organism evidence="2 3">
    <name type="scientific">Microbacterium ulmi</name>
    <dbReference type="NCBI Taxonomy" id="179095"/>
    <lineage>
        <taxon>Bacteria</taxon>
        <taxon>Bacillati</taxon>
        <taxon>Actinomycetota</taxon>
        <taxon>Actinomycetes</taxon>
        <taxon>Micrococcales</taxon>
        <taxon>Microbacteriaceae</taxon>
        <taxon>Microbacterium</taxon>
    </lineage>
</organism>
<dbReference type="Proteomes" id="UP000543598">
    <property type="component" value="Unassembled WGS sequence"/>
</dbReference>
<evidence type="ECO:0000313" key="3">
    <source>
        <dbReference type="Proteomes" id="UP000543598"/>
    </source>
</evidence>
<evidence type="ECO:0000259" key="1">
    <source>
        <dbReference type="Pfam" id="PF12728"/>
    </source>
</evidence>
<feature type="domain" description="Helix-turn-helix" evidence="1">
    <location>
        <begin position="13"/>
        <end position="62"/>
    </location>
</feature>
<reference evidence="2 3" key="1">
    <citation type="submission" date="2020-05" db="EMBL/GenBank/DDBJ databases">
        <title>MicrobeNet Type strains.</title>
        <authorList>
            <person name="Nicholson A.C."/>
        </authorList>
    </citation>
    <scope>NUCLEOTIDE SEQUENCE [LARGE SCALE GENOMIC DNA]</scope>
    <source>
        <strain evidence="2 3">JCM 14282</strain>
    </source>
</reference>
<dbReference type="InterPro" id="IPR041657">
    <property type="entry name" value="HTH_17"/>
</dbReference>
<dbReference type="Pfam" id="PF12728">
    <property type="entry name" value="HTH_17"/>
    <property type="match status" value="1"/>
</dbReference>
<protein>
    <submittedName>
        <fullName evidence="2">Helix-turn-helix domain-containing protein</fullName>
    </submittedName>
</protein>
<name>A0A7Y2M2I3_9MICO</name>
<evidence type="ECO:0000313" key="2">
    <source>
        <dbReference type="EMBL" id="NNH04982.1"/>
    </source>
</evidence>
<sequence length="93" mass="10185">MLESQVSAVRLLAPAQVAEVLGVSVDEVADLVARAQLRGARVGSPARLRIEEQSVAEYLSAQIELERRMALWRQTSEASFPELWGTGIVKHAD</sequence>
<accession>A0A7Y2M2I3</accession>
<comment type="caution">
    <text evidence="2">The sequence shown here is derived from an EMBL/GenBank/DDBJ whole genome shotgun (WGS) entry which is preliminary data.</text>
</comment>
<keyword evidence="3" id="KW-1185">Reference proteome</keyword>
<proteinExistence type="predicted"/>
<gene>
    <name evidence="2" type="ORF">HLA99_14115</name>
</gene>
<dbReference type="RefSeq" id="WP_167039017.1">
    <property type="nucleotide sequence ID" value="NZ_BAAANA010000001.1"/>
</dbReference>
<dbReference type="AlphaFoldDB" id="A0A7Y2M2I3"/>
<dbReference type="EMBL" id="JABEMB010000028">
    <property type="protein sequence ID" value="NNH04982.1"/>
    <property type="molecule type" value="Genomic_DNA"/>
</dbReference>